<reference evidence="1 2" key="1">
    <citation type="submission" date="2015-05" db="EMBL/GenBank/DDBJ databases">
        <title>A genomic and transcriptomic approach to investigate the blue pigment phenotype in Pseudomonas fluorescens.</title>
        <authorList>
            <person name="Andreani N.A."/>
            <person name="Cardazzo B."/>
        </authorList>
    </citation>
    <scope>NUCLEOTIDE SEQUENCE [LARGE SCALE GENOMIC DNA]</scope>
    <source>
        <strain evidence="1 2">Ps_22</strain>
    </source>
</reference>
<dbReference type="Proteomes" id="UP000061348">
    <property type="component" value="Unassembled WGS sequence"/>
</dbReference>
<dbReference type="EMBL" id="LCYA01000029">
    <property type="protein sequence ID" value="KWV89581.1"/>
    <property type="molecule type" value="Genomic_DNA"/>
</dbReference>
<sequence>MALRPTAIPVGTEPVKDTLCVPGCSTSPLPTWPPPVSTLSTPAGKPASMASSAMRSRVSGVNSLGLMMMLQPVTSAEASFQMAIMVEKFHGTMPTTTPTGSRKVKAV</sequence>
<dbReference type="AlphaFoldDB" id="A0A109LLG0"/>
<evidence type="ECO:0000313" key="2">
    <source>
        <dbReference type="Proteomes" id="UP000061348"/>
    </source>
</evidence>
<organism evidence="1 2">
    <name type="scientific">Pseudomonas fluorescens</name>
    <dbReference type="NCBI Taxonomy" id="294"/>
    <lineage>
        <taxon>Bacteria</taxon>
        <taxon>Pseudomonadati</taxon>
        <taxon>Pseudomonadota</taxon>
        <taxon>Gammaproteobacteria</taxon>
        <taxon>Pseudomonadales</taxon>
        <taxon>Pseudomonadaceae</taxon>
        <taxon>Pseudomonas</taxon>
    </lineage>
</organism>
<name>A0A109LLG0_PSEFL</name>
<gene>
    <name evidence="1" type="ORF">PFLmoz3_00694</name>
</gene>
<comment type="caution">
    <text evidence="1">The sequence shown here is derived from an EMBL/GenBank/DDBJ whole genome shotgun (WGS) entry which is preliminary data.</text>
</comment>
<proteinExistence type="predicted"/>
<accession>A0A109LLG0</accession>
<protein>
    <submittedName>
        <fullName evidence="1">Uncharacterized protein</fullName>
    </submittedName>
</protein>
<evidence type="ECO:0000313" key="1">
    <source>
        <dbReference type="EMBL" id="KWV89581.1"/>
    </source>
</evidence>